<organism evidence="1 2">
    <name type="scientific">Cavenderia fasciculata</name>
    <name type="common">Slime mold</name>
    <name type="synonym">Dictyostelium fasciculatum</name>
    <dbReference type="NCBI Taxonomy" id="261658"/>
    <lineage>
        <taxon>Eukaryota</taxon>
        <taxon>Amoebozoa</taxon>
        <taxon>Evosea</taxon>
        <taxon>Eumycetozoa</taxon>
        <taxon>Dictyostelia</taxon>
        <taxon>Acytosteliales</taxon>
        <taxon>Cavenderiaceae</taxon>
        <taxon>Cavenderia</taxon>
    </lineage>
</organism>
<sequence length="62" mass="7216">MDLSVPTLICVCEKDSDREKDEEDSSVRTPLIFQERFYGVRQFEGQPSLATSERGRYLCKKQ</sequence>
<accession>F4PKS5</accession>
<dbReference type="KEGG" id="dfa:DFA_06346"/>
<dbReference type="AlphaFoldDB" id="F4PKS5"/>
<dbReference type="RefSeq" id="XP_004362050.1">
    <property type="nucleotide sequence ID" value="XM_004361993.1"/>
</dbReference>
<gene>
    <name evidence="1" type="ORF">DFA_06346</name>
</gene>
<evidence type="ECO:0000313" key="2">
    <source>
        <dbReference type="Proteomes" id="UP000007797"/>
    </source>
</evidence>
<keyword evidence="2" id="KW-1185">Reference proteome</keyword>
<protein>
    <submittedName>
        <fullName evidence="1">Uncharacterized protein</fullName>
    </submittedName>
</protein>
<reference evidence="2" key="1">
    <citation type="journal article" date="2011" name="Genome Res.">
        <title>Phylogeny-wide analysis of social amoeba genomes highlights ancient origins for complex intercellular communication.</title>
        <authorList>
            <person name="Heidel A.J."/>
            <person name="Lawal H.M."/>
            <person name="Felder M."/>
            <person name="Schilde C."/>
            <person name="Helps N.R."/>
            <person name="Tunggal B."/>
            <person name="Rivero F."/>
            <person name="John U."/>
            <person name="Schleicher M."/>
            <person name="Eichinger L."/>
            <person name="Platzer M."/>
            <person name="Noegel A.A."/>
            <person name="Schaap P."/>
            <person name="Gloeckner G."/>
        </authorList>
    </citation>
    <scope>NUCLEOTIDE SEQUENCE [LARGE SCALE GENOMIC DNA]</scope>
    <source>
        <strain evidence="2">SH3</strain>
    </source>
</reference>
<dbReference type="Proteomes" id="UP000007797">
    <property type="component" value="Unassembled WGS sequence"/>
</dbReference>
<dbReference type="GeneID" id="14876129"/>
<evidence type="ECO:0000313" key="1">
    <source>
        <dbReference type="EMBL" id="EGG24199.1"/>
    </source>
</evidence>
<proteinExistence type="predicted"/>
<name>F4PKS5_CACFS</name>
<dbReference type="EMBL" id="GL883007">
    <property type="protein sequence ID" value="EGG24199.1"/>
    <property type="molecule type" value="Genomic_DNA"/>
</dbReference>